<dbReference type="RefSeq" id="YP_010133827.1">
    <property type="nucleotide sequence ID" value="NC_056789.1"/>
</dbReference>
<name>A0A8F0WFX1_9STRA</name>
<gene>
    <name evidence="3" type="primary">orf251a</name>
</gene>
<proteinExistence type="predicted"/>
<dbReference type="GeneID" id="67123452"/>
<sequence length="251" mass="28715">MSTKTILKPFFEPIEIVIKEFYIFILNLTPSYAVITRLIFMSILISKIILVVPGSSLKMPILYNAASLYLNEITQIWSEFKSFFYSLTTYFQQNSVLYQEKSLLVVENTMYKELLESLKLENHTLNLELRTAQEANAQYKAENSLLLKELSRSKTINQFDNIIRIVGSIIGVANIFTNCLNLGTMFYNFIVPSKKLAEVSLSVQDKELLKDTHNYAMKSVESKILDQAANTKHYNIFDGAKSLFDISREGG</sequence>
<keyword evidence="2" id="KW-0472">Membrane</keyword>
<keyword evidence="2" id="KW-1133">Transmembrane helix</keyword>
<evidence type="ECO:0000256" key="1">
    <source>
        <dbReference type="SAM" id="Coils"/>
    </source>
</evidence>
<dbReference type="EMBL" id="MT383640">
    <property type="protein sequence ID" value="QWM93317.1"/>
    <property type="molecule type" value="Genomic_DNA"/>
</dbReference>
<keyword evidence="3" id="KW-0496">Mitochondrion</keyword>
<keyword evidence="2" id="KW-0812">Transmembrane</keyword>
<protein>
    <submittedName>
        <fullName evidence="3">Uncharacterized protein</fullName>
    </submittedName>
</protein>
<reference evidence="3" key="1">
    <citation type="journal article" date="2021" name="Ecol Indic">
        <title>Morphological and molecular identification reveals that waters from an isolated oasis in Tamanrasset (extreme South of Algerian Sahara) are colonized by opportunistic and pollution-tolerant diatom species.</title>
        <authorList>
            <person name="Gastineau R."/>
            <person name="Hamedi C."/>
            <person name="Baba Hamed M.B."/>
            <person name="Abi-Ayad S.-M.E.-A."/>
            <person name="Bak M."/>
            <person name="Lemieux C."/>
            <person name="Turmel M."/>
            <person name="Dobosz S."/>
            <person name="Wrobel R.J."/>
            <person name="Kierzek A."/>
            <person name="Lange-Bertalot H."/>
            <person name="Witkowski A."/>
        </authorList>
    </citation>
    <scope>NUCLEOTIDE SEQUENCE</scope>
    <source>
        <strain evidence="3">SZCZR1829</strain>
    </source>
</reference>
<evidence type="ECO:0000256" key="2">
    <source>
        <dbReference type="SAM" id="Phobius"/>
    </source>
</evidence>
<accession>A0A8F0WFX1</accession>
<dbReference type="AlphaFoldDB" id="A0A8F0WFX1"/>
<organism evidence="3">
    <name type="scientific">Fistulifera saprophila</name>
    <dbReference type="NCBI Taxonomy" id="880757"/>
    <lineage>
        <taxon>Eukaryota</taxon>
        <taxon>Sar</taxon>
        <taxon>Stramenopiles</taxon>
        <taxon>Ochrophyta</taxon>
        <taxon>Bacillariophyta</taxon>
        <taxon>Bacillariophyceae</taxon>
        <taxon>Bacillariophycidae</taxon>
        <taxon>Naviculales</taxon>
        <taxon>Naviculaceae</taxon>
        <taxon>Fistulifera</taxon>
    </lineage>
</organism>
<geneLocation type="mitochondrion" evidence="3"/>
<feature type="transmembrane region" description="Helical" evidence="2">
    <location>
        <begin position="21"/>
        <end position="45"/>
    </location>
</feature>
<feature type="coiled-coil region" evidence="1">
    <location>
        <begin position="115"/>
        <end position="149"/>
    </location>
</feature>
<keyword evidence="1" id="KW-0175">Coiled coil</keyword>
<evidence type="ECO:0000313" key="3">
    <source>
        <dbReference type="EMBL" id="QWM93317.1"/>
    </source>
</evidence>